<organism evidence="2 3">
    <name type="scientific">Filimonas lacunae</name>
    <dbReference type="NCBI Taxonomy" id="477680"/>
    <lineage>
        <taxon>Bacteria</taxon>
        <taxon>Pseudomonadati</taxon>
        <taxon>Bacteroidota</taxon>
        <taxon>Chitinophagia</taxon>
        <taxon>Chitinophagales</taxon>
        <taxon>Chitinophagaceae</taxon>
        <taxon>Filimonas</taxon>
    </lineage>
</organism>
<feature type="transmembrane region" description="Helical" evidence="1">
    <location>
        <begin position="6"/>
        <end position="23"/>
    </location>
</feature>
<evidence type="ECO:0000313" key="2">
    <source>
        <dbReference type="EMBL" id="SIT31246.1"/>
    </source>
</evidence>
<dbReference type="Proteomes" id="UP000186917">
    <property type="component" value="Unassembled WGS sequence"/>
</dbReference>
<sequence length="236" mass="26923">MNPMYFIPVVVIVAGIVFSVIINKRHKSAKAEINIDQERKLYSLYKTELLNQDFAFLQKWMKDKPIDAFSTASSPQSTANKVQQFIGDGVKNVALSTVGVRVQRVETDAFWVLSGKELHLLSADTEGDLEEHLIFNESRIANAQLQNNGVLKTSLGFYAKQAEEYLPKVHTITFDVDGKPLSLEIHDRLKYIPTTTEMWNQQKNLQTRAKYQVVGEHFLEELKSRYPHLAIVKQTV</sequence>
<protein>
    <submittedName>
        <fullName evidence="2">Uncharacterized protein</fullName>
    </submittedName>
</protein>
<name>A0A1N7R7X8_9BACT</name>
<keyword evidence="1" id="KW-1133">Transmembrane helix</keyword>
<evidence type="ECO:0000256" key="1">
    <source>
        <dbReference type="SAM" id="Phobius"/>
    </source>
</evidence>
<proteinExistence type="predicted"/>
<keyword evidence="3" id="KW-1185">Reference proteome</keyword>
<dbReference type="RefSeq" id="WP_076381699.1">
    <property type="nucleotide sequence ID" value="NZ_AP017422.1"/>
</dbReference>
<gene>
    <name evidence="2" type="ORF">SAMN05421788_110115</name>
</gene>
<evidence type="ECO:0000313" key="3">
    <source>
        <dbReference type="Proteomes" id="UP000186917"/>
    </source>
</evidence>
<keyword evidence="1" id="KW-0472">Membrane</keyword>
<dbReference type="AlphaFoldDB" id="A0A1N7R7X8"/>
<keyword evidence="1" id="KW-0812">Transmembrane</keyword>
<dbReference type="EMBL" id="FTOR01000010">
    <property type="protein sequence ID" value="SIT31246.1"/>
    <property type="molecule type" value="Genomic_DNA"/>
</dbReference>
<dbReference type="STRING" id="477680.SAMN05421788_110115"/>
<dbReference type="OrthoDB" id="1042325at2"/>
<reference evidence="3" key="1">
    <citation type="submission" date="2017-01" db="EMBL/GenBank/DDBJ databases">
        <authorList>
            <person name="Varghese N."/>
            <person name="Submissions S."/>
        </authorList>
    </citation>
    <scope>NUCLEOTIDE SEQUENCE [LARGE SCALE GENOMIC DNA]</scope>
    <source>
        <strain evidence="3">DSM 21054</strain>
    </source>
</reference>
<accession>A0A1N7R7X8</accession>